<evidence type="ECO:0000313" key="2">
    <source>
        <dbReference type="EMBL" id="EER10255.1"/>
    </source>
</evidence>
<gene>
    <name evidence="2" type="ORF">Pmar_PMAR019774</name>
</gene>
<evidence type="ECO:0000256" key="1">
    <source>
        <dbReference type="SAM" id="MobiDB-lite"/>
    </source>
</evidence>
<protein>
    <submittedName>
        <fullName evidence="2">Uncharacterized protein</fullName>
    </submittedName>
</protein>
<feature type="region of interest" description="Disordered" evidence="1">
    <location>
        <begin position="1"/>
        <end position="30"/>
    </location>
</feature>
<dbReference type="AlphaFoldDB" id="C5KZ40"/>
<dbReference type="EMBL" id="GG677702">
    <property type="protein sequence ID" value="EER10255.1"/>
    <property type="molecule type" value="Genomic_DNA"/>
</dbReference>
<dbReference type="GO" id="GO:0016020">
    <property type="term" value="C:membrane"/>
    <property type="evidence" value="ECO:0007669"/>
    <property type="project" value="TreeGrafter"/>
</dbReference>
<dbReference type="PANTHER" id="PTHR35895:SF1">
    <property type="entry name" value="LIPID-BINDING SERUM GLYCOPROTEIN C-TERMINAL DOMAIN-CONTAINING PROTEIN"/>
    <property type="match status" value="1"/>
</dbReference>
<dbReference type="GeneID" id="9038819"/>
<keyword evidence="3" id="KW-1185">Reference proteome</keyword>
<dbReference type="InterPro" id="IPR022185">
    <property type="entry name" value="DUF3712"/>
</dbReference>
<dbReference type="OrthoDB" id="10039566at2759"/>
<accession>C5KZ40</accession>
<dbReference type="RefSeq" id="XP_002778460.1">
    <property type="nucleotide sequence ID" value="XM_002778414.1"/>
</dbReference>
<dbReference type="InParanoid" id="C5KZ40"/>
<dbReference type="Pfam" id="PF12505">
    <property type="entry name" value="DUF3712"/>
    <property type="match status" value="1"/>
</dbReference>
<sequence length="260" mass="27814">MTDKNNETNGSGIPGAGEAPPPELEAGFGSDDKLVAGGVIDTAPKRYCCDGLTIGDPVGCGPEVTAQLCLDSTMEISVASKSMSSTILPARNTIFLDGREMGYVQLPEMDVAGHSTSRFTNKGTLFITDRAVFDTFGEDIMLKDEIKMNMKAKMDVKGLGITFKGLNFDKAVTMNGFNNFTNVMGRTISPLQIFQPSPELKKKYWDDVPGVINAQFGYSSVQVPNPTVISIPNVGNITGDLFCEGTQLGVSVALNGFTRC</sequence>
<dbReference type="Proteomes" id="UP000007800">
    <property type="component" value="Unassembled WGS sequence"/>
</dbReference>
<dbReference type="InterPro" id="IPR046368">
    <property type="entry name" value="Tag1"/>
</dbReference>
<reference evidence="2 3" key="1">
    <citation type="submission" date="2008-07" db="EMBL/GenBank/DDBJ databases">
        <authorList>
            <person name="El-Sayed N."/>
            <person name="Caler E."/>
            <person name="Inman J."/>
            <person name="Amedeo P."/>
            <person name="Hass B."/>
            <person name="Wortman J."/>
        </authorList>
    </citation>
    <scope>NUCLEOTIDE SEQUENCE [LARGE SCALE GENOMIC DNA]</scope>
    <source>
        <strain evidence="3">ATCC 50983 / TXsc</strain>
    </source>
</reference>
<evidence type="ECO:0000313" key="3">
    <source>
        <dbReference type="Proteomes" id="UP000007800"/>
    </source>
</evidence>
<name>C5KZ40_PERM5</name>
<dbReference type="PANTHER" id="PTHR35895">
    <property type="entry name" value="CHROMOSOME 16, WHOLE GENOME SHOTGUN SEQUENCE"/>
    <property type="match status" value="1"/>
</dbReference>
<organism evidence="3">
    <name type="scientific">Perkinsus marinus (strain ATCC 50983 / TXsc)</name>
    <dbReference type="NCBI Taxonomy" id="423536"/>
    <lineage>
        <taxon>Eukaryota</taxon>
        <taxon>Sar</taxon>
        <taxon>Alveolata</taxon>
        <taxon>Perkinsozoa</taxon>
        <taxon>Perkinsea</taxon>
        <taxon>Perkinsida</taxon>
        <taxon>Perkinsidae</taxon>
        <taxon>Perkinsus</taxon>
    </lineage>
</organism>
<proteinExistence type="predicted"/>